<dbReference type="RefSeq" id="WP_066408732.1">
    <property type="nucleotide sequence ID" value="NZ_FKBS01000008.1"/>
</dbReference>
<dbReference type="InterPro" id="IPR042100">
    <property type="entry name" value="Bug_dom1"/>
</dbReference>
<dbReference type="InterPro" id="IPR005064">
    <property type="entry name" value="BUG"/>
</dbReference>
<dbReference type="AlphaFoldDB" id="A0A157LS45"/>
<dbReference type="PANTHER" id="PTHR42928:SF5">
    <property type="entry name" value="BLR1237 PROTEIN"/>
    <property type="match status" value="1"/>
</dbReference>
<sequence length="328" mass="33777">MTHFARRALRVSFGALVSVACALCTGTAAAQDYPQRSIRLVVPSAPGGGGDFVARLVGEKVGRILKQPVVVENRGGGGGNIATEVVRSAKPDGYTLLLTGNNHPLNVYLFAKAPYALNEFVAIAEATRGPSVLVAANNAPFSTLRELIAQAKAKPGTIAYGSPGVGLPSHIAAELFQRAAGISLVHAPYRGSGPSLADASGGQIPLVSSTLSAALPLIQAGKLKALAVTSEQRWPALPDTPTVAEVLGKPFSHLTWLGILAPAGTPPEIVSRLNATVNDVLKDKAVQDALVAQGTLPRGGTPADFQATIDREAVVSKQLVEAGGLKVE</sequence>
<gene>
    <name evidence="3" type="ORF">SAMEA1982600_00842</name>
</gene>
<dbReference type="SUPFAM" id="SSF53850">
    <property type="entry name" value="Periplasmic binding protein-like II"/>
    <property type="match status" value="1"/>
</dbReference>
<name>A0A157LS45_9BORD</name>
<dbReference type="PROSITE" id="PS51257">
    <property type="entry name" value="PROKAR_LIPOPROTEIN"/>
    <property type="match status" value="1"/>
</dbReference>
<protein>
    <submittedName>
        <fullName evidence="3">Putattive exported protein</fullName>
    </submittedName>
</protein>
<dbReference type="Proteomes" id="UP000077037">
    <property type="component" value="Unassembled WGS sequence"/>
</dbReference>
<dbReference type="Gene3D" id="3.40.190.10">
    <property type="entry name" value="Periplasmic binding protein-like II"/>
    <property type="match status" value="1"/>
</dbReference>
<dbReference type="Pfam" id="PF03401">
    <property type="entry name" value="TctC"/>
    <property type="match status" value="1"/>
</dbReference>
<dbReference type="OrthoDB" id="8858868at2"/>
<feature type="signal peptide" evidence="2">
    <location>
        <begin position="1"/>
        <end position="30"/>
    </location>
</feature>
<evidence type="ECO:0000256" key="2">
    <source>
        <dbReference type="SAM" id="SignalP"/>
    </source>
</evidence>
<dbReference type="Gene3D" id="3.40.190.150">
    <property type="entry name" value="Bordetella uptake gene, domain 1"/>
    <property type="match status" value="1"/>
</dbReference>
<dbReference type="CDD" id="cd13578">
    <property type="entry name" value="PBP2_Bug27"/>
    <property type="match status" value="1"/>
</dbReference>
<feature type="chain" id="PRO_5007614109" evidence="2">
    <location>
        <begin position="31"/>
        <end position="328"/>
    </location>
</feature>
<accession>A0A157LS45</accession>
<dbReference type="PIRSF" id="PIRSF017082">
    <property type="entry name" value="YflP"/>
    <property type="match status" value="1"/>
</dbReference>
<reference evidence="3 4" key="1">
    <citation type="submission" date="2016-03" db="EMBL/GenBank/DDBJ databases">
        <authorList>
            <consortium name="Pathogen Informatics"/>
        </authorList>
    </citation>
    <scope>NUCLEOTIDE SEQUENCE [LARGE SCALE GENOMIC DNA]</scope>
    <source>
        <strain evidence="3 4">NCTC13364</strain>
    </source>
</reference>
<evidence type="ECO:0000313" key="3">
    <source>
        <dbReference type="EMBL" id="SAH99517.1"/>
    </source>
</evidence>
<proteinExistence type="inferred from homology"/>
<comment type="similarity">
    <text evidence="1">Belongs to the UPF0065 (bug) family.</text>
</comment>
<organism evidence="3 4">
    <name type="scientific">Bordetella ansorpii</name>
    <dbReference type="NCBI Taxonomy" id="288768"/>
    <lineage>
        <taxon>Bacteria</taxon>
        <taxon>Pseudomonadati</taxon>
        <taxon>Pseudomonadota</taxon>
        <taxon>Betaproteobacteria</taxon>
        <taxon>Burkholderiales</taxon>
        <taxon>Alcaligenaceae</taxon>
        <taxon>Bordetella</taxon>
    </lineage>
</organism>
<dbReference type="EMBL" id="FKBS01000008">
    <property type="protein sequence ID" value="SAH99517.1"/>
    <property type="molecule type" value="Genomic_DNA"/>
</dbReference>
<evidence type="ECO:0000313" key="4">
    <source>
        <dbReference type="Proteomes" id="UP000077037"/>
    </source>
</evidence>
<evidence type="ECO:0000256" key="1">
    <source>
        <dbReference type="ARBA" id="ARBA00006987"/>
    </source>
</evidence>
<keyword evidence="2" id="KW-0732">Signal</keyword>
<dbReference type="PANTHER" id="PTHR42928">
    <property type="entry name" value="TRICARBOXYLATE-BINDING PROTEIN"/>
    <property type="match status" value="1"/>
</dbReference>